<evidence type="ECO:0000313" key="2">
    <source>
        <dbReference type="Proteomes" id="UP001196413"/>
    </source>
</evidence>
<accession>A0AAD5RF68</accession>
<keyword evidence="2" id="KW-1185">Reference proteome</keyword>
<proteinExistence type="predicted"/>
<sequence>MLRENFERGYMDAGFHALLLHAHHYAEQLIAKQGATPLDDPGKTLEEAITASKILEVWASE</sequence>
<organism evidence="1 2">
    <name type="scientific">Parelaphostrongylus tenuis</name>
    <name type="common">Meningeal worm</name>
    <dbReference type="NCBI Taxonomy" id="148309"/>
    <lineage>
        <taxon>Eukaryota</taxon>
        <taxon>Metazoa</taxon>
        <taxon>Ecdysozoa</taxon>
        <taxon>Nematoda</taxon>
        <taxon>Chromadorea</taxon>
        <taxon>Rhabditida</taxon>
        <taxon>Rhabditina</taxon>
        <taxon>Rhabditomorpha</taxon>
        <taxon>Strongyloidea</taxon>
        <taxon>Metastrongylidae</taxon>
        <taxon>Parelaphostrongylus</taxon>
    </lineage>
</organism>
<dbReference type="EMBL" id="JAHQIW010007278">
    <property type="protein sequence ID" value="KAJ1373409.1"/>
    <property type="molecule type" value="Genomic_DNA"/>
</dbReference>
<dbReference type="AlphaFoldDB" id="A0AAD5RF68"/>
<protein>
    <submittedName>
        <fullName evidence="1">Uncharacterized protein</fullName>
    </submittedName>
</protein>
<name>A0AAD5RF68_PARTN</name>
<comment type="caution">
    <text evidence="1">The sequence shown here is derived from an EMBL/GenBank/DDBJ whole genome shotgun (WGS) entry which is preliminary data.</text>
</comment>
<reference evidence="1" key="1">
    <citation type="submission" date="2021-06" db="EMBL/GenBank/DDBJ databases">
        <title>Parelaphostrongylus tenuis whole genome reference sequence.</title>
        <authorList>
            <person name="Garwood T.J."/>
            <person name="Larsen P.A."/>
            <person name="Fountain-Jones N.M."/>
            <person name="Garbe J.R."/>
            <person name="Macchietto M.G."/>
            <person name="Kania S.A."/>
            <person name="Gerhold R.W."/>
            <person name="Richards J.E."/>
            <person name="Wolf T.M."/>
        </authorList>
    </citation>
    <scope>NUCLEOTIDE SEQUENCE</scope>
    <source>
        <strain evidence="1">MNPRO001-30</strain>
        <tissue evidence="1">Meninges</tissue>
    </source>
</reference>
<dbReference type="Proteomes" id="UP001196413">
    <property type="component" value="Unassembled WGS sequence"/>
</dbReference>
<gene>
    <name evidence="1" type="ORF">KIN20_035798</name>
</gene>
<evidence type="ECO:0000313" key="1">
    <source>
        <dbReference type="EMBL" id="KAJ1373409.1"/>
    </source>
</evidence>